<evidence type="ECO:0000313" key="3">
    <source>
        <dbReference type="Proteomes" id="UP000243180"/>
    </source>
</evidence>
<sequence length="146" mass="15307">MRGATLVELIVAIIIIGVALAGVLTVFVRNTRASADPLIWHQATAIAEAYLEEALTKNFTVGPGNTRQTFDDVLDYNFTDVGAHDQTGTPIAGLEGYTVQVQAAVDALNDITLASGNAIRVTVTVTPAVSASSTVVVSGYRANYDP</sequence>
<name>A0A1B4XD14_9GAMM</name>
<dbReference type="SUPFAM" id="SSF54523">
    <property type="entry name" value="Pili subunits"/>
    <property type="match status" value="1"/>
</dbReference>
<dbReference type="InParanoid" id="A0A1B4XD14"/>
<keyword evidence="1" id="KW-1133">Transmembrane helix</keyword>
<feature type="transmembrane region" description="Helical" evidence="1">
    <location>
        <begin position="6"/>
        <end position="28"/>
    </location>
</feature>
<dbReference type="EMBL" id="AP014879">
    <property type="protein sequence ID" value="BAV32707.1"/>
    <property type="molecule type" value="Genomic_DNA"/>
</dbReference>
<keyword evidence="1" id="KW-0812">Transmembrane</keyword>
<keyword evidence="3" id="KW-1185">Reference proteome</keyword>
<dbReference type="AlphaFoldDB" id="A0A1B4XD14"/>
<keyword evidence="1" id="KW-0472">Membrane</keyword>
<accession>A0A1B4XD14</accession>
<dbReference type="KEGG" id="slim:SCL_0385"/>
<reference evidence="2 3" key="1">
    <citation type="submission" date="2015-05" db="EMBL/GenBank/DDBJ databases">
        <title>Complete genome sequence of a sulfur-oxidizing gammaproteobacterium strain HA5.</title>
        <authorList>
            <person name="Miura A."/>
            <person name="Kojima H."/>
            <person name="Fukui M."/>
        </authorList>
    </citation>
    <scope>NUCLEOTIDE SEQUENCE [LARGE SCALE GENOMIC DNA]</scope>
    <source>
        <strain evidence="2 3">HA5</strain>
    </source>
</reference>
<evidence type="ECO:0000313" key="2">
    <source>
        <dbReference type="EMBL" id="BAV32707.1"/>
    </source>
</evidence>
<evidence type="ECO:0000256" key="1">
    <source>
        <dbReference type="SAM" id="Phobius"/>
    </source>
</evidence>
<dbReference type="Proteomes" id="UP000243180">
    <property type="component" value="Chromosome"/>
</dbReference>
<dbReference type="InterPro" id="IPR045584">
    <property type="entry name" value="Pilin-like"/>
</dbReference>
<organism evidence="2 3">
    <name type="scientific">Sulfuricaulis limicola</name>
    <dbReference type="NCBI Taxonomy" id="1620215"/>
    <lineage>
        <taxon>Bacteria</taxon>
        <taxon>Pseudomonadati</taxon>
        <taxon>Pseudomonadota</taxon>
        <taxon>Gammaproteobacteria</taxon>
        <taxon>Acidiferrobacterales</taxon>
        <taxon>Acidiferrobacteraceae</taxon>
        <taxon>Sulfuricaulis</taxon>
    </lineage>
</organism>
<gene>
    <name evidence="2" type="ORF">SCL_0385</name>
</gene>
<proteinExistence type="predicted"/>
<protein>
    <submittedName>
        <fullName evidence="2">Uncharacterized protein</fullName>
    </submittedName>
</protein>